<keyword evidence="1" id="KW-0812">Transmembrane</keyword>
<feature type="transmembrane region" description="Helical" evidence="1">
    <location>
        <begin position="39"/>
        <end position="61"/>
    </location>
</feature>
<evidence type="ECO:0000256" key="1">
    <source>
        <dbReference type="SAM" id="Phobius"/>
    </source>
</evidence>
<accession>A0A8S1VQ63</accession>
<name>A0A8S1VQ63_9CILI</name>
<dbReference type="EMBL" id="CAJJDO010000065">
    <property type="protein sequence ID" value="CAD8176776.1"/>
    <property type="molecule type" value="Genomic_DNA"/>
</dbReference>
<comment type="caution">
    <text evidence="2">The sequence shown here is derived from an EMBL/GenBank/DDBJ whole genome shotgun (WGS) entry which is preliminary data.</text>
</comment>
<keyword evidence="1" id="KW-0472">Membrane</keyword>
<reference evidence="2" key="1">
    <citation type="submission" date="2021-01" db="EMBL/GenBank/DDBJ databases">
        <authorList>
            <consortium name="Genoscope - CEA"/>
            <person name="William W."/>
        </authorList>
    </citation>
    <scope>NUCLEOTIDE SEQUENCE</scope>
</reference>
<gene>
    <name evidence="2" type="ORF">PPENT_87.1.T0650253</name>
</gene>
<dbReference type="OrthoDB" id="77931at2759"/>
<sequence>MNFVLWDILEFYMKNVITIIEKGTEIFQESQCYNCSTNIITPFIFSFLWAIISILITLKSIEKSNLLFSKIRFKLRYRKILFIWKQILEGIFIKILFIYLRQYYLLFNIKFSISFSFIDPTSNNSQLMASSLDCYLSMLELLLLFY</sequence>
<keyword evidence="3" id="KW-1185">Reference proteome</keyword>
<evidence type="ECO:0000313" key="2">
    <source>
        <dbReference type="EMBL" id="CAD8176776.1"/>
    </source>
</evidence>
<evidence type="ECO:0000313" key="3">
    <source>
        <dbReference type="Proteomes" id="UP000689195"/>
    </source>
</evidence>
<dbReference type="AlphaFoldDB" id="A0A8S1VQ63"/>
<dbReference type="Proteomes" id="UP000689195">
    <property type="component" value="Unassembled WGS sequence"/>
</dbReference>
<organism evidence="2 3">
    <name type="scientific">Paramecium pentaurelia</name>
    <dbReference type="NCBI Taxonomy" id="43138"/>
    <lineage>
        <taxon>Eukaryota</taxon>
        <taxon>Sar</taxon>
        <taxon>Alveolata</taxon>
        <taxon>Ciliophora</taxon>
        <taxon>Intramacronucleata</taxon>
        <taxon>Oligohymenophorea</taxon>
        <taxon>Peniculida</taxon>
        <taxon>Parameciidae</taxon>
        <taxon>Paramecium</taxon>
    </lineage>
</organism>
<protein>
    <recommendedName>
        <fullName evidence="4">Transmembrane protein</fullName>
    </recommendedName>
</protein>
<evidence type="ECO:0008006" key="4">
    <source>
        <dbReference type="Google" id="ProtNLM"/>
    </source>
</evidence>
<feature type="transmembrane region" description="Helical" evidence="1">
    <location>
        <begin position="82"/>
        <end position="105"/>
    </location>
</feature>
<keyword evidence="1" id="KW-1133">Transmembrane helix</keyword>
<proteinExistence type="predicted"/>